<feature type="domain" description="HpcH/HpaI aldolase/citrate lyase" evidence="6">
    <location>
        <begin position="113"/>
        <end position="272"/>
    </location>
</feature>
<gene>
    <name evidence="7" type="ORF">Cci01nite_37960</name>
</gene>
<name>A0A8J3K917_9ACTN</name>
<dbReference type="PANTHER" id="PTHR32308:SF0">
    <property type="entry name" value="HPCH_HPAI ALDOLASE_CITRATE LYASE DOMAIN-CONTAINING PROTEIN"/>
    <property type="match status" value="1"/>
</dbReference>
<evidence type="ECO:0000259" key="6">
    <source>
        <dbReference type="Pfam" id="PF03328"/>
    </source>
</evidence>
<evidence type="ECO:0000256" key="4">
    <source>
        <dbReference type="PIRSR" id="PIRSR015582-1"/>
    </source>
</evidence>
<comment type="cofactor">
    <cofactor evidence="1">
        <name>Mg(2+)</name>
        <dbReference type="ChEBI" id="CHEBI:18420"/>
    </cofactor>
</comment>
<reference evidence="7 8" key="1">
    <citation type="submission" date="2021-01" db="EMBL/GenBank/DDBJ databases">
        <title>Whole genome shotgun sequence of Catellatospora citrea NBRC 14495.</title>
        <authorList>
            <person name="Komaki H."/>
            <person name="Tamura T."/>
        </authorList>
    </citation>
    <scope>NUCLEOTIDE SEQUENCE [LARGE SCALE GENOMIC DNA]</scope>
    <source>
        <strain evidence="7 8">NBRC 14495</strain>
    </source>
</reference>
<accession>A0A8J3K917</accession>
<dbReference type="InterPro" id="IPR040442">
    <property type="entry name" value="Pyrv_kinase-like_dom_sf"/>
</dbReference>
<feature type="binding site" evidence="4">
    <location>
        <position position="177"/>
    </location>
    <ligand>
        <name>substrate</name>
    </ligand>
</feature>
<evidence type="ECO:0000256" key="3">
    <source>
        <dbReference type="ARBA" id="ARBA00022842"/>
    </source>
</evidence>
<feature type="binding site" evidence="4">
    <location>
        <position position="116"/>
    </location>
    <ligand>
        <name>substrate</name>
    </ligand>
</feature>
<feature type="binding site" evidence="5">
    <location>
        <position position="203"/>
    </location>
    <ligand>
        <name>Mg(2+)</name>
        <dbReference type="ChEBI" id="CHEBI:18420"/>
    </ligand>
</feature>
<keyword evidence="2 5" id="KW-0479">Metal-binding</keyword>
<keyword evidence="3 5" id="KW-0460">Magnesium</keyword>
<feature type="binding site" evidence="5">
    <location>
        <position position="177"/>
    </location>
    <ligand>
        <name>Mg(2+)</name>
        <dbReference type="ChEBI" id="CHEBI:18420"/>
    </ligand>
</feature>
<feature type="domain" description="HpcH/HpaI aldolase/citrate lyase" evidence="6">
    <location>
        <begin position="2"/>
        <end position="63"/>
    </location>
</feature>
<dbReference type="InterPro" id="IPR011206">
    <property type="entry name" value="Citrate_lyase_beta/mcl1/mcl2"/>
</dbReference>
<dbReference type="SUPFAM" id="SSF51621">
    <property type="entry name" value="Phosphoenolpyruvate/pyruvate domain"/>
    <property type="match status" value="1"/>
</dbReference>
<dbReference type="InterPro" id="IPR005000">
    <property type="entry name" value="Aldolase/citrate-lyase_domain"/>
</dbReference>
<organism evidence="7 8">
    <name type="scientific">Catellatospora citrea</name>
    <dbReference type="NCBI Taxonomy" id="53366"/>
    <lineage>
        <taxon>Bacteria</taxon>
        <taxon>Bacillati</taxon>
        <taxon>Actinomycetota</taxon>
        <taxon>Actinomycetes</taxon>
        <taxon>Micromonosporales</taxon>
        <taxon>Micromonosporaceae</taxon>
        <taxon>Catellatospora</taxon>
    </lineage>
</organism>
<dbReference type="GO" id="GO:0000287">
    <property type="term" value="F:magnesium ion binding"/>
    <property type="evidence" value="ECO:0007669"/>
    <property type="project" value="TreeGrafter"/>
</dbReference>
<dbReference type="InterPro" id="IPR015813">
    <property type="entry name" value="Pyrv/PenolPyrv_kinase-like_dom"/>
</dbReference>
<evidence type="ECO:0000256" key="5">
    <source>
        <dbReference type="PIRSR" id="PIRSR015582-2"/>
    </source>
</evidence>
<evidence type="ECO:0000313" key="8">
    <source>
        <dbReference type="Proteomes" id="UP000659904"/>
    </source>
</evidence>
<dbReference type="GO" id="GO:0006107">
    <property type="term" value="P:oxaloacetate metabolic process"/>
    <property type="evidence" value="ECO:0007669"/>
    <property type="project" value="TreeGrafter"/>
</dbReference>
<dbReference type="Proteomes" id="UP000659904">
    <property type="component" value="Unassembled WGS sequence"/>
</dbReference>
<evidence type="ECO:0000313" key="7">
    <source>
        <dbReference type="EMBL" id="GIF98702.1"/>
    </source>
</evidence>
<keyword evidence="8" id="KW-1185">Reference proteome</keyword>
<dbReference type="RefSeq" id="WP_239165522.1">
    <property type="nucleotide sequence ID" value="NZ_BONH01000016.1"/>
</dbReference>
<sequence length="333" mass="33258">MRSYLYVPGDNPAKLAKALTVGADALIVDLEDAVSPSGKDAARAAVAAFLADVAAARGAAGMIAVSGQDVGSDLTSGHETAISAVEAGAGAGGADGSAAGEGKAGEGVGRPRVWVRVNPGVLGHVDAAAVVGAGLAGLCVAKAESVEQLAALDGVLAGLEEAAGLVVGSTKVVPLLESAAAVLAAPAIARGPRVARLQLGEADLAADLGVTLGPDERELLWARSQAVLASAAAGIAPPVAPVSVNFRDLDALRASTVALKRLGFRGRACIHPAQLPVVHDVFTPTEPELAAARDLVARHEQALRDGSGVCLDAHGRLVDEAVVRSARRLLTLD</sequence>
<protein>
    <submittedName>
        <fullName evidence="7">CoA ester lyase</fullName>
    </submittedName>
</protein>
<dbReference type="AlphaFoldDB" id="A0A8J3K917"/>
<dbReference type="PANTHER" id="PTHR32308">
    <property type="entry name" value="LYASE BETA SUBUNIT, PUTATIVE (AFU_ORTHOLOGUE AFUA_4G13030)-RELATED"/>
    <property type="match status" value="1"/>
</dbReference>
<comment type="caution">
    <text evidence="7">The sequence shown here is derived from an EMBL/GenBank/DDBJ whole genome shotgun (WGS) entry which is preliminary data.</text>
</comment>
<evidence type="ECO:0000256" key="2">
    <source>
        <dbReference type="ARBA" id="ARBA00022723"/>
    </source>
</evidence>
<dbReference type="Pfam" id="PF03328">
    <property type="entry name" value="HpcH_HpaI"/>
    <property type="match status" value="2"/>
</dbReference>
<dbReference type="Gene3D" id="3.20.20.60">
    <property type="entry name" value="Phosphoenolpyruvate-binding domains"/>
    <property type="match status" value="2"/>
</dbReference>
<dbReference type="PIRSF" id="PIRSF015582">
    <property type="entry name" value="Cit_lyase_B"/>
    <property type="match status" value="1"/>
</dbReference>
<dbReference type="EMBL" id="BONH01000016">
    <property type="protein sequence ID" value="GIF98702.1"/>
    <property type="molecule type" value="Genomic_DNA"/>
</dbReference>
<proteinExistence type="predicted"/>
<keyword evidence="7" id="KW-0456">Lyase</keyword>
<dbReference type="GO" id="GO:0016829">
    <property type="term" value="F:lyase activity"/>
    <property type="evidence" value="ECO:0007669"/>
    <property type="project" value="UniProtKB-KW"/>
</dbReference>
<evidence type="ECO:0000256" key="1">
    <source>
        <dbReference type="ARBA" id="ARBA00001946"/>
    </source>
</evidence>